<feature type="domain" description="D-isomer specific 2-hydroxyacid dehydrogenase catalytic" evidence="4">
    <location>
        <begin position="21"/>
        <end position="304"/>
    </location>
</feature>
<evidence type="ECO:0000259" key="5">
    <source>
        <dbReference type="Pfam" id="PF02826"/>
    </source>
</evidence>
<dbReference type="EMBL" id="CAFBQV010000182">
    <property type="protein sequence ID" value="CAB5066746.1"/>
    <property type="molecule type" value="Genomic_DNA"/>
</dbReference>
<evidence type="ECO:0000256" key="3">
    <source>
        <dbReference type="ARBA" id="ARBA00023027"/>
    </source>
</evidence>
<organism evidence="6">
    <name type="scientific">freshwater metagenome</name>
    <dbReference type="NCBI Taxonomy" id="449393"/>
    <lineage>
        <taxon>unclassified sequences</taxon>
        <taxon>metagenomes</taxon>
        <taxon>ecological metagenomes</taxon>
    </lineage>
</organism>
<dbReference type="PROSITE" id="PS00670">
    <property type="entry name" value="D_2_HYDROXYACID_DH_2"/>
    <property type="match status" value="1"/>
</dbReference>
<dbReference type="PANTHER" id="PTHR42789:SF1">
    <property type="entry name" value="D-ISOMER SPECIFIC 2-HYDROXYACID DEHYDROGENASE FAMILY PROTEIN (AFU_ORTHOLOGUE AFUA_6G10090)"/>
    <property type="match status" value="1"/>
</dbReference>
<evidence type="ECO:0000313" key="6">
    <source>
        <dbReference type="EMBL" id="CAB5066746.1"/>
    </source>
</evidence>
<dbReference type="InterPro" id="IPR050857">
    <property type="entry name" value="D-2-hydroxyacid_DH"/>
</dbReference>
<evidence type="ECO:0000259" key="4">
    <source>
        <dbReference type="Pfam" id="PF00389"/>
    </source>
</evidence>
<dbReference type="PANTHER" id="PTHR42789">
    <property type="entry name" value="D-ISOMER SPECIFIC 2-HYDROXYACID DEHYDROGENASE FAMILY PROTEIN (AFU_ORTHOLOGUE AFUA_6G10090)"/>
    <property type="match status" value="1"/>
</dbReference>
<dbReference type="SUPFAM" id="SSF52283">
    <property type="entry name" value="Formate/glycerate dehydrogenase catalytic domain-like"/>
    <property type="match status" value="1"/>
</dbReference>
<dbReference type="InterPro" id="IPR036291">
    <property type="entry name" value="NAD(P)-bd_dom_sf"/>
</dbReference>
<protein>
    <submittedName>
        <fullName evidence="6">Unannotated protein</fullName>
    </submittedName>
</protein>
<evidence type="ECO:0000256" key="2">
    <source>
        <dbReference type="ARBA" id="ARBA00023002"/>
    </source>
</evidence>
<accession>A0A6J7UP97</accession>
<feature type="domain" description="D-isomer specific 2-hydroxyacid dehydrogenase NAD-binding" evidence="5">
    <location>
        <begin position="112"/>
        <end position="278"/>
    </location>
</feature>
<dbReference type="InterPro" id="IPR029753">
    <property type="entry name" value="D-isomer_DH_CS"/>
</dbReference>
<dbReference type="Pfam" id="PF02826">
    <property type="entry name" value="2-Hacid_dh_C"/>
    <property type="match status" value="1"/>
</dbReference>
<proteinExistence type="inferred from homology"/>
<evidence type="ECO:0000256" key="1">
    <source>
        <dbReference type="ARBA" id="ARBA00005854"/>
    </source>
</evidence>
<dbReference type="GO" id="GO:0051287">
    <property type="term" value="F:NAD binding"/>
    <property type="evidence" value="ECO:0007669"/>
    <property type="project" value="InterPro"/>
</dbReference>
<sequence>MQVLISTSSFNLDNFSQLSDLKNAGVEVKLNPFAARLTEDQVIELLGTDTIGLIAGLEPLTKNVLQVAKSLKVIARVGTGLDSVDLDAAKQLGITVLNTPDAPTKAVAELTLAHILGLLRHVSQADRQVRVGVWKGLMGSLLQTKTVGIVGFGRIGKRVATLLSAFGASVIMSDAQVSKSDYPNVELDELCIKSDILSLHLPYNEATHHIINEKHFNLMKKGSYIVNISRGGLVDETALLAALKSGHLAGAALDCFEQEPYEGELRNLETVQITAHMGSYARETRDLMEQEASRLLVDALHEKNLLK</sequence>
<keyword evidence="3" id="KW-0520">NAD</keyword>
<dbReference type="Gene3D" id="3.40.50.720">
    <property type="entry name" value="NAD(P)-binding Rossmann-like Domain"/>
    <property type="match status" value="2"/>
</dbReference>
<reference evidence="6" key="1">
    <citation type="submission" date="2020-05" db="EMBL/GenBank/DDBJ databases">
        <authorList>
            <person name="Chiriac C."/>
            <person name="Salcher M."/>
            <person name="Ghai R."/>
            <person name="Kavagutti S V."/>
        </authorList>
    </citation>
    <scope>NUCLEOTIDE SEQUENCE</scope>
</reference>
<dbReference type="PROSITE" id="PS00671">
    <property type="entry name" value="D_2_HYDROXYACID_DH_3"/>
    <property type="match status" value="1"/>
</dbReference>
<dbReference type="InterPro" id="IPR006139">
    <property type="entry name" value="D-isomer_2_OHA_DH_cat_dom"/>
</dbReference>
<dbReference type="Pfam" id="PF00389">
    <property type="entry name" value="2-Hacid_dh"/>
    <property type="match status" value="1"/>
</dbReference>
<keyword evidence="2" id="KW-0560">Oxidoreductase</keyword>
<dbReference type="FunFam" id="3.40.50.720:FF:000203">
    <property type="entry name" value="D-3-phosphoglycerate dehydrogenase (SerA)"/>
    <property type="match status" value="1"/>
</dbReference>
<gene>
    <name evidence="6" type="ORF">UFOPK4345_01067</name>
</gene>
<name>A0A6J7UP97_9ZZZZ</name>
<dbReference type="SUPFAM" id="SSF51735">
    <property type="entry name" value="NAD(P)-binding Rossmann-fold domains"/>
    <property type="match status" value="1"/>
</dbReference>
<comment type="similarity">
    <text evidence="1">Belongs to the D-isomer specific 2-hydroxyacid dehydrogenase family.</text>
</comment>
<dbReference type="GO" id="GO:0016616">
    <property type="term" value="F:oxidoreductase activity, acting on the CH-OH group of donors, NAD or NADP as acceptor"/>
    <property type="evidence" value="ECO:0007669"/>
    <property type="project" value="InterPro"/>
</dbReference>
<dbReference type="InterPro" id="IPR006140">
    <property type="entry name" value="D-isomer_DH_NAD-bd"/>
</dbReference>
<dbReference type="CDD" id="cd12172">
    <property type="entry name" value="PGDH_like_2"/>
    <property type="match status" value="1"/>
</dbReference>
<dbReference type="AlphaFoldDB" id="A0A6J7UP97"/>